<dbReference type="GO" id="GO:0016020">
    <property type="term" value="C:membrane"/>
    <property type="evidence" value="ECO:0007669"/>
    <property type="project" value="UniProtKB-SubCell"/>
</dbReference>
<dbReference type="EMBL" id="QHKM01000001">
    <property type="protein sequence ID" value="RAK70267.1"/>
    <property type="molecule type" value="Genomic_DNA"/>
</dbReference>
<feature type="transmembrane region" description="Helical" evidence="5">
    <location>
        <begin position="71"/>
        <end position="88"/>
    </location>
</feature>
<comment type="subcellular location">
    <subcellularLocation>
        <location evidence="1">Membrane</location>
        <topology evidence="1">Multi-pass membrane protein</topology>
    </subcellularLocation>
</comment>
<comment type="caution">
    <text evidence="6">The sequence shown here is derived from an EMBL/GenBank/DDBJ whole genome shotgun (WGS) entry which is preliminary data.</text>
</comment>
<accession>A0A328BT18</accession>
<evidence type="ECO:0000256" key="2">
    <source>
        <dbReference type="ARBA" id="ARBA00022692"/>
    </source>
</evidence>
<dbReference type="InterPro" id="IPR032808">
    <property type="entry name" value="DoxX"/>
</dbReference>
<evidence type="ECO:0000313" key="7">
    <source>
        <dbReference type="Proteomes" id="UP000248553"/>
    </source>
</evidence>
<feature type="transmembrane region" description="Helical" evidence="5">
    <location>
        <begin position="47"/>
        <end position="64"/>
    </location>
</feature>
<keyword evidence="7" id="KW-1185">Reference proteome</keyword>
<reference evidence="7" key="1">
    <citation type="submission" date="2018-05" db="EMBL/GenBank/DDBJ databases">
        <authorList>
            <person name="Nie L."/>
        </authorList>
    </citation>
    <scope>NUCLEOTIDE SEQUENCE [LARGE SCALE GENOMIC DNA]</scope>
    <source>
        <strain evidence="7">NL</strain>
    </source>
</reference>
<evidence type="ECO:0000256" key="5">
    <source>
        <dbReference type="SAM" id="Phobius"/>
    </source>
</evidence>
<dbReference type="Proteomes" id="UP000248553">
    <property type="component" value="Unassembled WGS sequence"/>
</dbReference>
<dbReference type="OrthoDB" id="676425at2"/>
<proteinExistence type="predicted"/>
<dbReference type="AlphaFoldDB" id="A0A328BT18"/>
<evidence type="ECO:0000256" key="4">
    <source>
        <dbReference type="ARBA" id="ARBA00023136"/>
    </source>
</evidence>
<evidence type="ECO:0000256" key="1">
    <source>
        <dbReference type="ARBA" id="ARBA00004141"/>
    </source>
</evidence>
<dbReference type="Pfam" id="PF13564">
    <property type="entry name" value="DoxX_2"/>
    <property type="match status" value="1"/>
</dbReference>
<gene>
    <name evidence="6" type="ORF">DLM85_05325</name>
</gene>
<evidence type="ECO:0000256" key="3">
    <source>
        <dbReference type="ARBA" id="ARBA00022989"/>
    </source>
</evidence>
<keyword evidence="2 5" id="KW-0812">Transmembrane</keyword>
<sequence length="124" mass="12848">MALNKKTLVAGLATAVPALLITASGIMKLTGSPEIKAGMEKMGAAELIVPLGLMELAFTALFLFPRTMKLGLLLLTSYFAGAIATDLTHGKSPGPAALILALVWVAAFVRDRSAFLPAAPRAQA</sequence>
<protein>
    <submittedName>
        <fullName evidence="6">DoxX family protein</fullName>
    </submittedName>
</protein>
<organism evidence="6 7">
    <name type="scientific">Hymenobacter edaphi</name>
    <dbReference type="NCBI Taxonomy" id="2211146"/>
    <lineage>
        <taxon>Bacteria</taxon>
        <taxon>Pseudomonadati</taxon>
        <taxon>Bacteroidota</taxon>
        <taxon>Cytophagia</taxon>
        <taxon>Cytophagales</taxon>
        <taxon>Hymenobacteraceae</taxon>
        <taxon>Hymenobacter</taxon>
    </lineage>
</organism>
<name>A0A328BT18_9BACT</name>
<feature type="transmembrane region" description="Helical" evidence="5">
    <location>
        <begin position="94"/>
        <end position="111"/>
    </location>
</feature>
<evidence type="ECO:0000313" key="6">
    <source>
        <dbReference type="EMBL" id="RAK70267.1"/>
    </source>
</evidence>
<keyword evidence="4 5" id="KW-0472">Membrane</keyword>
<dbReference type="RefSeq" id="WP_111477001.1">
    <property type="nucleotide sequence ID" value="NZ_QHKM01000001.1"/>
</dbReference>
<keyword evidence="3 5" id="KW-1133">Transmembrane helix</keyword>